<accession>X1IUT8</accession>
<feature type="non-terminal residue" evidence="1">
    <location>
        <position position="1"/>
    </location>
</feature>
<organism evidence="1">
    <name type="scientific">marine sediment metagenome</name>
    <dbReference type="NCBI Taxonomy" id="412755"/>
    <lineage>
        <taxon>unclassified sequences</taxon>
        <taxon>metagenomes</taxon>
        <taxon>ecological metagenomes</taxon>
    </lineage>
</organism>
<protein>
    <recommendedName>
        <fullName evidence="2">MalT-like TPR region domain-containing protein</fullName>
    </recommendedName>
</protein>
<evidence type="ECO:0000313" key="1">
    <source>
        <dbReference type="EMBL" id="GAH86206.1"/>
    </source>
</evidence>
<sequence>RAVALNNLAWIMVTAPDKDLRDRQRALVLAKEAVKLERSPIFLDTLAEAYYENDLIPEAIDTIKEAISAATEDRNYYEEQLRKFETVQPLSHKGTKD</sequence>
<proteinExistence type="predicted"/>
<gene>
    <name evidence="1" type="ORF">S03H2_56201</name>
</gene>
<dbReference type="Gene3D" id="1.25.40.10">
    <property type="entry name" value="Tetratricopeptide repeat domain"/>
    <property type="match status" value="1"/>
</dbReference>
<comment type="caution">
    <text evidence="1">The sequence shown here is derived from an EMBL/GenBank/DDBJ whole genome shotgun (WGS) entry which is preliminary data.</text>
</comment>
<dbReference type="EMBL" id="BARU01035943">
    <property type="protein sequence ID" value="GAH86206.1"/>
    <property type="molecule type" value="Genomic_DNA"/>
</dbReference>
<dbReference type="InterPro" id="IPR011990">
    <property type="entry name" value="TPR-like_helical_dom_sf"/>
</dbReference>
<reference evidence="1" key="1">
    <citation type="journal article" date="2014" name="Front. Microbiol.">
        <title>High frequency of phylogenetically diverse reductive dehalogenase-homologous genes in deep subseafloor sedimentary metagenomes.</title>
        <authorList>
            <person name="Kawai M."/>
            <person name="Futagami T."/>
            <person name="Toyoda A."/>
            <person name="Takaki Y."/>
            <person name="Nishi S."/>
            <person name="Hori S."/>
            <person name="Arai W."/>
            <person name="Tsubouchi T."/>
            <person name="Morono Y."/>
            <person name="Uchiyama I."/>
            <person name="Ito T."/>
            <person name="Fujiyama A."/>
            <person name="Inagaki F."/>
            <person name="Takami H."/>
        </authorList>
    </citation>
    <scope>NUCLEOTIDE SEQUENCE</scope>
    <source>
        <strain evidence="1">Expedition CK06-06</strain>
    </source>
</reference>
<dbReference type="AlphaFoldDB" id="X1IUT8"/>
<evidence type="ECO:0008006" key="2">
    <source>
        <dbReference type="Google" id="ProtNLM"/>
    </source>
</evidence>
<name>X1IUT8_9ZZZZ</name>